<dbReference type="PANTHER" id="PTHR30346">
    <property type="entry name" value="TRANSCRIPTIONAL DUAL REGULATOR HCAR-RELATED"/>
    <property type="match status" value="1"/>
</dbReference>
<dbReference type="SUPFAM" id="SSF46785">
    <property type="entry name" value="Winged helix' DNA-binding domain"/>
    <property type="match status" value="1"/>
</dbReference>
<evidence type="ECO:0000256" key="1">
    <source>
        <dbReference type="ARBA" id="ARBA00009437"/>
    </source>
</evidence>
<dbReference type="Pfam" id="PF03466">
    <property type="entry name" value="LysR_substrate"/>
    <property type="match status" value="1"/>
</dbReference>
<dbReference type="PROSITE" id="PS50931">
    <property type="entry name" value="HTH_LYSR"/>
    <property type="match status" value="1"/>
</dbReference>
<keyword evidence="4" id="KW-0804">Transcription</keyword>
<reference evidence="7" key="1">
    <citation type="journal article" date="2019" name="Int. J. Syst. Evol. Microbiol.">
        <title>The Global Catalogue of Microorganisms (GCM) 10K type strain sequencing project: providing services to taxonomists for standard genome sequencing and annotation.</title>
        <authorList>
            <consortium name="The Broad Institute Genomics Platform"/>
            <consortium name="The Broad Institute Genome Sequencing Center for Infectious Disease"/>
            <person name="Wu L."/>
            <person name="Ma J."/>
        </authorList>
    </citation>
    <scope>NUCLEOTIDE SEQUENCE [LARGE SCALE GENOMIC DNA]</scope>
    <source>
        <strain evidence="7">CCUG 49560</strain>
    </source>
</reference>
<accession>A0ABV9EGP9</accession>
<keyword evidence="3" id="KW-0238">DNA-binding</keyword>
<keyword evidence="2" id="KW-0805">Transcription regulation</keyword>
<evidence type="ECO:0000313" key="6">
    <source>
        <dbReference type="EMBL" id="MFC4587686.1"/>
    </source>
</evidence>
<sequence length="298" mass="31713">MDTGPPLRDIRCFAAVADHRSFSRAAADLGLSQPAVSQAIGRLEQTLGVRLFDRTSREVTPTPAGTALLPLARTLLATAQEFTAEAARLAAPPRPIISLAYAPLAGPLAARAARRLARRTPAIDVDLRPAGRRAATAALARGQVALALMATPFPTGFTTGARFGVSVAHLAVPTGDPLAALPRIHPAQLTRHKILMPGDRPPGGMWARLAATLRPHQHHVVADDIDDFAAALDLVAAGTGLLPVPHLLATTIRRHDVTFVPFDAGDLRLTFGLAWSPDRVTPELMTLVHAIQENLWTR</sequence>
<evidence type="ECO:0000259" key="5">
    <source>
        <dbReference type="PROSITE" id="PS50931"/>
    </source>
</evidence>
<evidence type="ECO:0000256" key="4">
    <source>
        <dbReference type="ARBA" id="ARBA00023163"/>
    </source>
</evidence>
<dbReference type="PANTHER" id="PTHR30346:SF29">
    <property type="entry name" value="LYSR SUBSTRATE-BINDING"/>
    <property type="match status" value="1"/>
</dbReference>
<feature type="domain" description="HTH lysR-type" evidence="5">
    <location>
        <begin position="5"/>
        <end position="62"/>
    </location>
</feature>
<organism evidence="6 7">
    <name type="scientific">Sphaerisporangium corydalis</name>
    <dbReference type="NCBI Taxonomy" id="1441875"/>
    <lineage>
        <taxon>Bacteria</taxon>
        <taxon>Bacillati</taxon>
        <taxon>Actinomycetota</taxon>
        <taxon>Actinomycetes</taxon>
        <taxon>Streptosporangiales</taxon>
        <taxon>Streptosporangiaceae</taxon>
        <taxon>Sphaerisporangium</taxon>
    </lineage>
</organism>
<dbReference type="Pfam" id="PF00126">
    <property type="entry name" value="HTH_1"/>
    <property type="match status" value="1"/>
</dbReference>
<dbReference type="PRINTS" id="PR00039">
    <property type="entry name" value="HTHLYSR"/>
</dbReference>
<keyword evidence="7" id="KW-1185">Reference proteome</keyword>
<protein>
    <submittedName>
        <fullName evidence="6">LysR family transcriptional regulator</fullName>
    </submittedName>
</protein>
<dbReference type="Gene3D" id="1.10.10.10">
    <property type="entry name" value="Winged helix-like DNA-binding domain superfamily/Winged helix DNA-binding domain"/>
    <property type="match status" value="1"/>
</dbReference>
<dbReference type="Proteomes" id="UP001595891">
    <property type="component" value="Unassembled WGS sequence"/>
</dbReference>
<dbReference type="SUPFAM" id="SSF53850">
    <property type="entry name" value="Periplasmic binding protein-like II"/>
    <property type="match status" value="1"/>
</dbReference>
<gene>
    <name evidence="6" type="ORF">ACFO8L_16445</name>
</gene>
<evidence type="ECO:0000256" key="2">
    <source>
        <dbReference type="ARBA" id="ARBA00023015"/>
    </source>
</evidence>
<dbReference type="InterPro" id="IPR000847">
    <property type="entry name" value="LysR_HTH_N"/>
</dbReference>
<evidence type="ECO:0000313" key="7">
    <source>
        <dbReference type="Proteomes" id="UP001595891"/>
    </source>
</evidence>
<comment type="caution">
    <text evidence="6">The sequence shown here is derived from an EMBL/GenBank/DDBJ whole genome shotgun (WGS) entry which is preliminary data.</text>
</comment>
<evidence type="ECO:0000256" key="3">
    <source>
        <dbReference type="ARBA" id="ARBA00023125"/>
    </source>
</evidence>
<dbReference type="EMBL" id="JBHSFN010000009">
    <property type="protein sequence ID" value="MFC4587686.1"/>
    <property type="molecule type" value="Genomic_DNA"/>
</dbReference>
<dbReference type="InterPro" id="IPR005119">
    <property type="entry name" value="LysR_subst-bd"/>
</dbReference>
<name>A0ABV9EGP9_9ACTN</name>
<dbReference type="Gene3D" id="3.40.190.10">
    <property type="entry name" value="Periplasmic binding protein-like II"/>
    <property type="match status" value="2"/>
</dbReference>
<comment type="similarity">
    <text evidence="1">Belongs to the LysR transcriptional regulatory family.</text>
</comment>
<dbReference type="RefSeq" id="WP_262840424.1">
    <property type="nucleotide sequence ID" value="NZ_JANZYP010000001.1"/>
</dbReference>
<dbReference type="InterPro" id="IPR036388">
    <property type="entry name" value="WH-like_DNA-bd_sf"/>
</dbReference>
<dbReference type="InterPro" id="IPR036390">
    <property type="entry name" value="WH_DNA-bd_sf"/>
</dbReference>
<proteinExistence type="inferred from homology"/>